<comment type="caution">
    <text evidence="1">The sequence shown here is derived from an EMBL/GenBank/DDBJ whole genome shotgun (WGS) entry which is preliminary data.</text>
</comment>
<proteinExistence type="predicted"/>
<protein>
    <submittedName>
        <fullName evidence="1">Uncharacterized protein</fullName>
    </submittedName>
</protein>
<accession>A0ACC1LGY5</accession>
<organism evidence="1 2">
    <name type="scientific">Coemansia helicoidea</name>
    <dbReference type="NCBI Taxonomy" id="1286919"/>
    <lineage>
        <taxon>Eukaryota</taxon>
        <taxon>Fungi</taxon>
        <taxon>Fungi incertae sedis</taxon>
        <taxon>Zoopagomycota</taxon>
        <taxon>Kickxellomycotina</taxon>
        <taxon>Kickxellomycetes</taxon>
        <taxon>Kickxellales</taxon>
        <taxon>Kickxellaceae</taxon>
        <taxon>Coemansia</taxon>
    </lineage>
</organism>
<dbReference type="EMBL" id="JANBUN010000025">
    <property type="protein sequence ID" value="KAJ2807914.1"/>
    <property type="molecule type" value="Genomic_DNA"/>
</dbReference>
<gene>
    <name evidence="1" type="ORF">H4R21_000290</name>
</gene>
<sequence>MNRLMQAIEGQLTTHGRLQVSWRDTHRDAPGGGRRMPDGLLVVGGTHRETEWRSAIVAFEFKSDSYNETDKALRGQLLADFTDMARPQPRRHMFGVSVSAKGEACAYVCKPSKAWLARVGAMPSTGEWSDDHRRMVRFLLLLYQQLPGDYGFLVAKEGGIYAPFGANDIPGYDHADRTEPGLDADTEAVTVAGAEPMGGRHDYPLGTKSWIYLASVHFPAGSQPGDNARGRGGGKSAPRNCVLKYHLFPPGRSEANVHRIAREMDIPYVPPLLGSATVDILGDMYTSEILLTDHVGTTIGKFFRDATPANTRKIVDLFAAYVHTLLAAATGDGNRFLLHRDISAGNLMVSKAGQPTVIDWGCGVVARSGEPRQPSESSLVGTAPYMSIRTLCGMTNRSVIDDLESLFLVFSRCLCDKYSTQPPNIGNSDMAKMWRGEQNPTDIANTRNEWLSDQGYYWARMKLVECPPQFEVLAKGLYDLLFAVGGHNIVTLQLDDVDPRLGHFDATQWLAVLERATRAITPATGHDWPHLQKLREYVDATPNCGRPTQRRPLTPTAEPSREPPQRSGSGSVQQQPPRKRRRRR</sequence>
<evidence type="ECO:0000313" key="2">
    <source>
        <dbReference type="Proteomes" id="UP001140087"/>
    </source>
</evidence>
<evidence type="ECO:0000313" key="1">
    <source>
        <dbReference type="EMBL" id="KAJ2807914.1"/>
    </source>
</evidence>
<reference evidence="1" key="1">
    <citation type="submission" date="2022-07" db="EMBL/GenBank/DDBJ databases">
        <title>Phylogenomic reconstructions and comparative analyses of Kickxellomycotina fungi.</title>
        <authorList>
            <person name="Reynolds N.K."/>
            <person name="Stajich J.E."/>
            <person name="Barry K."/>
            <person name="Grigoriev I.V."/>
            <person name="Crous P."/>
            <person name="Smith M.E."/>
        </authorList>
    </citation>
    <scope>NUCLEOTIDE SEQUENCE</scope>
    <source>
        <strain evidence="1">BCRC 34780</strain>
    </source>
</reference>
<name>A0ACC1LGY5_9FUNG</name>
<keyword evidence="2" id="KW-1185">Reference proteome</keyword>
<dbReference type="Proteomes" id="UP001140087">
    <property type="component" value="Unassembled WGS sequence"/>
</dbReference>